<dbReference type="InterPro" id="IPR006070">
    <property type="entry name" value="Sua5-like_dom"/>
</dbReference>
<dbReference type="InterPro" id="IPR017945">
    <property type="entry name" value="DHBP_synth_RibB-like_a/b_dom"/>
</dbReference>
<dbReference type="Gene3D" id="3.90.870.10">
    <property type="entry name" value="DHBP synthase"/>
    <property type="match status" value="1"/>
</dbReference>
<evidence type="ECO:0000313" key="2">
    <source>
        <dbReference type="EMBL" id="GBQ02414.1"/>
    </source>
</evidence>
<name>A0A388T2C0_9ACTN</name>
<protein>
    <submittedName>
        <fullName evidence="2">Threonylcarbamoyl-AMP synthase</fullName>
    </submittedName>
</protein>
<evidence type="ECO:0000313" key="3">
    <source>
        <dbReference type="Proteomes" id="UP000265354"/>
    </source>
</evidence>
<dbReference type="AlphaFoldDB" id="A0A388T2C0"/>
<organism evidence="2 3">
    <name type="scientific">Streptomyces spongiicola</name>
    <dbReference type="NCBI Taxonomy" id="1690221"/>
    <lineage>
        <taxon>Bacteria</taxon>
        <taxon>Bacillati</taxon>
        <taxon>Actinomycetota</taxon>
        <taxon>Actinomycetes</taxon>
        <taxon>Kitasatosporales</taxon>
        <taxon>Streptomycetaceae</taxon>
        <taxon>Streptomyces</taxon>
    </lineage>
</organism>
<evidence type="ECO:0000259" key="1">
    <source>
        <dbReference type="PROSITE" id="PS51163"/>
    </source>
</evidence>
<dbReference type="PROSITE" id="PS51163">
    <property type="entry name" value="YRDC"/>
    <property type="match status" value="1"/>
</dbReference>
<comment type="caution">
    <text evidence="2">The sequence shown here is derived from an EMBL/GenBank/DDBJ whole genome shotgun (WGS) entry which is preliminary data.</text>
</comment>
<dbReference type="EMBL" id="BGZL01000011">
    <property type="protein sequence ID" value="GBQ02414.1"/>
    <property type="molecule type" value="Genomic_DNA"/>
</dbReference>
<dbReference type="InterPro" id="IPR052532">
    <property type="entry name" value="SUA5_domain"/>
</dbReference>
<dbReference type="GO" id="GO:0003725">
    <property type="term" value="F:double-stranded RNA binding"/>
    <property type="evidence" value="ECO:0007669"/>
    <property type="project" value="InterPro"/>
</dbReference>
<sequence>MPYVGGRPVPSRTTAVRPVRYVGRPAGPGRRRRRRTDRGVITLIAYTRRMAKYFDVHPENPQPRTIGTVAGTIRSDGLVVYPTDSCFALGCRLGSRDGINRIRSIRNLDDRHHFTLVCRDFAQLGQFVHVDKDVFRAVKATTPGSYTFILPATKEVPRQLMHPRKKTVGVRIPDHVVAQALVEELGEPLLSSTLLLPGEDEPMTQGWEIKERLDHVVDAVLDSGDCGTEPTTVVDFSGGGPEIVRRGAGDTARFE</sequence>
<dbReference type="PANTHER" id="PTHR42828:SF3">
    <property type="entry name" value="THREONYLCARBAMOYL-AMP SYNTHASE"/>
    <property type="match status" value="1"/>
</dbReference>
<proteinExistence type="predicted"/>
<dbReference type="SUPFAM" id="SSF55821">
    <property type="entry name" value="YrdC/RibB"/>
    <property type="match status" value="1"/>
</dbReference>
<dbReference type="Pfam" id="PF01300">
    <property type="entry name" value="Sua5_yciO_yrdC"/>
    <property type="match status" value="1"/>
</dbReference>
<feature type="domain" description="YrdC-like" evidence="1">
    <location>
        <begin position="63"/>
        <end position="249"/>
    </location>
</feature>
<gene>
    <name evidence="2" type="ORF">SSP531S_38730</name>
</gene>
<reference evidence="2 3" key="1">
    <citation type="submission" date="2018-07" db="EMBL/GenBank/DDBJ databases">
        <title>Whole Genome Shotgun Sequence of Streptomyces spongiicola strain 531S.</title>
        <authorList>
            <person name="Dohra H."/>
            <person name="Kodani S."/>
        </authorList>
    </citation>
    <scope>NUCLEOTIDE SEQUENCE [LARGE SCALE GENOMIC DNA]</scope>
    <source>
        <strain evidence="2 3">531S</strain>
    </source>
</reference>
<dbReference type="NCBIfam" id="TIGR00057">
    <property type="entry name" value="L-threonylcarbamoyladenylate synthase"/>
    <property type="match status" value="1"/>
</dbReference>
<dbReference type="Proteomes" id="UP000265354">
    <property type="component" value="Unassembled WGS sequence"/>
</dbReference>
<dbReference type="PANTHER" id="PTHR42828">
    <property type="entry name" value="DHBP SYNTHASE RIBB-LIKE ALPHA/BETA DOMAIN-CONTAINING PROTEIN"/>
    <property type="match status" value="1"/>
</dbReference>
<accession>A0A388T2C0</accession>